<protein>
    <submittedName>
        <fullName evidence="1">Uncharacterized protein</fullName>
    </submittedName>
</protein>
<accession>J9G7T3</accession>
<dbReference type="AlphaFoldDB" id="J9G7T3"/>
<proteinExistence type="predicted"/>
<organism evidence="1">
    <name type="scientific">gut metagenome</name>
    <dbReference type="NCBI Taxonomy" id="749906"/>
    <lineage>
        <taxon>unclassified sequences</taxon>
        <taxon>metagenomes</taxon>
        <taxon>organismal metagenomes</taxon>
    </lineage>
</organism>
<evidence type="ECO:0000313" key="1">
    <source>
        <dbReference type="EMBL" id="EJW97842.1"/>
    </source>
</evidence>
<gene>
    <name evidence="1" type="ORF">EVA_14051</name>
</gene>
<sequence length="47" mass="5131">MAARKFSAELVKKASEPPFFSPPPLFKEASRVAAVSEAADKSGIYFR</sequence>
<reference evidence="1" key="1">
    <citation type="journal article" date="2012" name="PLoS ONE">
        <title>Gene sets for utilization of primary and secondary nutrition supplies in the distal gut of endangered iberian lynx.</title>
        <authorList>
            <person name="Alcaide M."/>
            <person name="Messina E."/>
            <person name="Richter M."/>
            <person name="Bargiela R."/>
            <person name="Peplies J."/>
            <person name="Huws S.A."/>
            <person name="Newbold C.J."/>
            <person name="Golyshin P.N."/>
            <person name="Simon M.A."/>
            <person name="Lopez G."/>
            <person name="Yakimov M.M."/>
            <person name="Ferrer M."/>
        </authorList>
    </citation>
    <scope>NUCLEOTIDE SEQUENCE</scope>
</reference>
<dbReference type="EMBL" id="AMCI01004558">
    <property type="protein sequence ID" value="EJW97842.1"/>
    <property type="molecule type" value="Genomic_DNA"/>
</dbReference>
<name>J9G7T3_9ZZZZ</name>
<comment type="caution">
    <text evidence="1">The sequence shown here is derived from an EMBL/GenBank/DDBJ whole genome shotgun (WGS) entry which is preliminary data.</text>
</comment>